<name>A0A0B7FW10_THACB</name>
<reference evidence="1 2" key="1">
    <citation type="submission" date="2014-11" db="EMBL/GenBank/DDBJ databases">
        <authorList>
            <person name="Wibberg Daniel"/>
        </authorList>
    </citation>
    <scope>NUCLEOTIDE SEQUENCE [LARGE SCALE GENOMIC DNA]</scope>
    <source>
        <strain evidence="1">Rhizoctonia solani AG1-IB 7/3/14</strain>
    </source>
</reference>
<dbReference type="OrthoDB" id="3201461at2759"/>
<gene>
    <name evidence="1" type="ORF">RSOLAG1IB_09595</name>
</gene>
<evidence type="ECO:0000313" key="2">
    <source>
        <dbReference type="Proteomes" id="UP000059188"/>
    </source>
</evidence>
<dbReference type="EMBL" id="LN679145">
    <property type="protein sequence ID" value="CEL60377.1"/>
    <property type="molecule type" value="Genomic_DNA"/>
</dbReference>
<organism evidence="1 2">
    <name type="scientific">Thanatephorus cucumeris (strain AG1-IB / isolate 7/3/14)</name>
    <name type="common">Lettuce bottom rot fungus</name>
    <name type="synonym">Rhizoctonia solani</name>
    <dbReference type="NCBI Taxonomy" id="1108050"/>
    <lineage>
        <taxon>Eukaryota</taxon>
        <taxon>Fungi</taxon>
        <taxon>Dikarya</taxon>
        <taxon>Basidiomycota</taxon>
        <taxon>Agaricomycotina</taxon>
        <taxon>Agaricomycetes</taxon>
        <taxon>Cantharellales</taxon>
        <taxon>Ceratobasidiaceae</taxon>
        <taxon>Rhizoctonia</taxon>
        <taxon>Rhizoctonia solani AG-1</taxon>
    </lineage>
</organism>
<evidence type="ECO:0000313" key="1">
    <source>
        <dbReference type="EMBL" id="CEL60377.1"/>
    </source>
</evidence>
<accession>A0A0B7FW10</accession>
<proteinExistence type="predicted"/>
<protein>
    <submittedName>
        <fullName evidence="1">Uncharacterized protein</fullName>
    </submittedName>
</protein>
<keyword evidence="2" id="KW-1185">Reference proteome</keyword>
<dbReference type="Proteomes" id="UP000059188">
    <property type="component" value="Unassembled WGS sequence"/>
</dbReference>
<sequence>MPTQTTLAFFAAEHKGRRITIRRTTNYDDIINSIRSGFPELSSTSQNHISLAQVFPELGEGMVEVTPELWKDAVPFAKTMQIVIAPTAPKPSISKSQSKKRKIAPLEPTEILCTDLVSRTIVPRRTRRTHTMSTIKSARSTVLDLQVTKPGHKA</sequence>
<dbReference type="AlphaFoldDB" id="A0A0B7FW10"/>